<organism evidence="1 2">
    <name type="scientific">Ignatzschineria rhizosphaerae</name>
    <dbReference type="NCBI Taxonomy" id="2923279"/>
    <lineage>
        <taxon>Bacteria</taxon>
        <taxon>Pseudomonadati</taxon>
        <taxon>Pseudomonadota</taxon>
        <taxon>Gammaproteobacteria</taxon>
        <taxon>Cardiobacteriales</taxon>
        <taxon>Ignatzschineriaceae</taxon>
        <taxon>Ignatzschineria</taxon>
    </lineage>
</organism>
<dbReference type="EMBL" id="CP093379">
    <property type="protein sequence ID" value="UNM96832.1"/>
    <property type="molecule type" value="Genomic_DNA"/>
</dbReference>
<evidence type="ECO:0000313" key="2">
    <source>
        <dbReference type="Proteomes" id="UP000829542"/>
    </source>
</evidence>
<name>A0ABY3X709_9GAMM</name>
<dbReference type="RefSeq" id="WP_242151187.1">
    <property type="nucleotide sequence ID" value="NZ_CP093379.1"/>
</dbReference>
<protein>
    <submittedName>
        <fullName evidence="1">Uncharacterized protein</fullName>
    </submittedName>
</protein>
<dbReference type="Proteomes" id="UP000829542">
    <property type="component" value="Chromosome"/>
</dbReference>
<keyword evidence="2" id="KW-1185">Reference proteome</keyword>
<accession>A0ABY3X709</accession>
<proteinExistence type="predicted"/>
<gene>
    <name evidence="1" type="ORF">MMG00_02960</name>
</gene>
<evidence type="ECO:0000313" key="1">
    <source>
        <dbReference type="EMBL" id="UNM96832.1"/>
    </source>
</evidence>
<sequence>MIEVIDKKYSKPFYYEPDIPRLVVVEKQVKFLYENHQFLSGPNVSVEEVGLANDAYSLLKEGLEEVHKLSRCLEWKL</sequence>
<reference evidence="1 2" key="1">
    <citation type="submission" date="2022-03" db="EMBL/GenBank/DDBJ databases">
        <title>Ignatzschineria rhizosphaerae HR5S32.</title>
        <authorList>
            <person name="Sun J.Q."/>
            <person name="Feng J.Y."/>
        </authorList>
    </citation>
    <scope>NUCLEOTIDE SEQUENCE [LARGE SCALE GENOMIC DNA]</scope>
    <source>
        <strain evidence="1 2">HR5S32</strain>
    </source>
</reference>